<dbReference type="PANTHER" id="PTHR47899:SF1">
    <property type="entry name" value="COILED-COIL DOMAIN-CONTAINING PROTEIN 171"/>
    <property type="match status" value="1"/>
</dbReference>
<sequence length="83" mass="9809">NPSDMDTVDDLKRKLHQTEKENVALISQRKQEKFHYEKEIIKLRLELERGEAVHRGPEYELSVARKEAQMQMCAAEDELWVAK</sequence>
<accession>A0A7K4WUH9</accession>
<proteinExistence type="predicted"/>
<dbReference type="Proteomes" id="UP000540952">
    <property type="component" value="Unassembled WGS sequence"/>
</dbReference>
<dbReference type="InterPro" id="IPR038820">
    <property type="entry name" value="CCDC171"/>
</dbReference>
<evidence type="ECO:0000313" key="1">
    <source>
        <dbReference type="EMBL" id="NWR38234.1"/>
    </source>
</evidence>
<protein>
    <submittedName>
        <fullName evidence="1">CC171 protein</fullName>
    </submittedName>
</protein>
<reference evidence="1 2" key="1">
    <citation type="submission" date="2019-09" db="EMBL/GenBank/DDBJ databases">
        <title>Bird 10,000 Genomes (B10K) Project - Family phase.</title>
        <authorList>
            <person name="Zhang G."/>
        </authorList>
    </citation>
    <scope>NUCLEOTIDE SEQUENCE [LARGE SCALE GENOMIC DNA]</scope>
    <source>
        <strain evidence="1">B10K-CU-031-13</strain>
        <tissue evidence="1">Muscle</tissue>
    </source>
</reference>
<dbReference type="AlphaFoldDB" id="A0A7K4WUH9"/>
<name>A0A7K4WUH9_9TYRA</name>
<evidence type="ECO:0000313" key="2">
    <source>
        <dbReference type="Proteomes" id="UP000540952"/>
    </source>
</evidence>
<comment type="caution">
    <text evidence="1">The sequence shown here is derived from an EMBL/GenBank/DDBJ whole genome shotgun (WGS) entry which is preliminary data.</text>
</comment>
<organism evidence="1 2">
    <name type="scientific">Tachuris rubrigastra</name>
    <dbReference type="NCBI Taxonomy" id="495162"/>
    <lineage>
        <taxon>Eukaryota</taxon>
        <taxon>Metazoa</taxon>
        <taxon>Chordata</taxon>
        <taxon>Craniata</taxon>
        <taxon>Vertebrata</taxon>
        <taxon>Euteleostomi</taxon>
        <taxon>Archelosauria</taxon>
        <taxon>Archosauria</taxon>
        <taxon>Dinosauria</taxon>
        <taxon>Saurischia</taxon>
        <taxon>Theropoda</taxon>
        <taxon>Coelurosauria</taxon>
        <taxon>Aves</taxon>
        <taxon>Neognathae</taxon>
        <taxon>Neoaves</taxon>
        <taxon>Telluraves</taxon>
        <taxon>Australaves</taxon>
        <taxon>Passeriformes</taxon>
        <taxon>Tyrannidae</taxon>
        <taxon>Tachuris</taxon>
    </lineage>
</organism>
<dbReference type="EMBL" id="VZRD01000465">
    <property type="protein sequence ID" value="NWR38234.1"/>
    <property type="molecule type" value="Genomic_DNA"/>
</dbReference>
<dbReference type="PANTHER" id="PTHR47899">
    <property type="entry name" value="COILED-COIL DOMAIN-CONTAINING PROTEIN 171"/>
    <property type="match status" value="1"/>
</dbReference>
<feature type="non-terminal residue" evidence="1">
    <location>
        <position position="1"/>
    </location>
</feature>
<feature type="non-terminal residue" evidence="1">
    <location>
        <position position="83"/>
    </location>
</feature>
<keyword evidence="2" id="KW-1185">Reference proteome</keyword>
<gene>
    <name evidence="1" type="primary">Ccdc171_2</name>
    <name evidence="1" type="ORF">TACRUB_R04526</name>
</gene>